<evidence type="ECO:0000256" key="1">
    <source>
        <dbReference type="SAM" id="Phobius"/>
    </source>
</evidence>
<accession>A0A165DW30</accession>
<feature type="transmembrane region" description="Helical" evidence="1">
    <location>
        <begin position="45"/>
        <end position="63"/>
    </location>
</feature>
<organism evidence="2 3">
    <name type="scientific">Calocera cornea HHB12733</name>
    <dbReference type="NCBI Taxonomy" id="1353952"/>
    <lineage>
        <taxon>Eukaryota</taxon>
        <taxon>Fungi</taxon>
        <taxon>Dikarya</taxon>
        <taxon>Basidiomycota</taxon>
        <taxon>Agaricomycotina</taxon>
        <taxon>Dacrymycetes</taxon>
        <taxon>Dacrymycetales</taxon>
        <taxon>Dacrymycetaceae</taxon>
        <taxon>Calocera</taxon>
    </lineage>
</organism>
<protein>
    <submittedName>
        <fullName evidence="2">Uncharacterized protein</fullName>
    </submittedName>
</protein>
<dbReference type="STRING" id="1353952.A0A165DW30"/>
<evidence type="ECO:0000313" key="3">
    <source>
        <dbReference type="Proteomes" id="UP000076842"/>
    </source>
</evidence>
<dbReference type="EMBL" id="KV424032">
    <property type="protein sequence ID" value="KZT53658.1"/>
    <property type="molecule type" value="Genomic_DNA"/>
</dbReference>
<keyword evidence="1" id="KW-0472">Membrane</keyword>
<evidence type="ECO:0000313" key="2">
    <source>
        <dbReference type="EMBL" id="KZT53658.1"/>
    </source>
</evidence>
<keyword evidence="1" id="KW-0812">Transmembrane</keyword>
<name>A0A165DW30_9BASI</name>
<keyword evidence="3" id="KW-1185">Reference proteome</keyword>
<proteinExistence type="predicted"/>
<sequence>QNVSNTDIAWIDNVTARYDTQSSAGNAARAYVIAYNVDVAAPAQLFFPSAGGILILAALLAIFRTHGIPADERKQPVPHGFTRFQKSIGRSGSFQSDALAVRSQPWKLVLSL</sequence>
<dbReference type="InParanoid" id="A0A165DW30"/>
<dbReference type="AlphaFoldDB" id="A0A165DW30"/>
<keyword evidence="1" id="KW-1133">Transmembrane helix</keyword>
<reference evidence="2 3" key="1">
    <citation type="journal article" date="2016" name="Mol. Biol. Evol.">
        <title>Comparative Genomics of Early-Diverging Mushroom-Forming Fungi Provides Insights into the Origins of Lignocellulose Decay Capabilities.</title>
        <authorList>
            <person name="Nagy L.G."/>
            <person name="Riley R."/>
            <person name="Tritt A."/>
            <person name="Adam C."/>
            <person name="Daum C."/>
            <person name="Floudas D."/>
            <person name="Sun H."/>
            <person name="Yadav J.S."/>
            <person name="Pangilinan J."/>
            <person name="Larsson K.H."/>
            <person name="Matsuura K."/>
            <person name="Barry K."/>
            <person name="Labutti K."/>
            <person name="Kuo R."/>
            <person name="Ohm R.A."/>
            <person name="Bhattacharya S.S."/>
            <person name="Shirouzu T."/>
            <person name="Yoshinaga Y."/>
            <person name="Martin F.M."/>
            <person name="Grigoriev I.V."/>
            <person name="Hibbett D.S."/>
        </authorList>
    </citation>
    <scope>NUCLEOTIDE SEQUENCE [LARGE SCALE GENOMIC DNA]</scope>
    <source>
        <strain evidence="2 3">HHB12733</strain>
    </source>
</reference>
<feature type="non-terminal residue" evidence="2">
    <location>
        <position position="1"/>
    </location>
</feature>
<gene>
    <name evidence="2" type="ORF">CALCODRAFT_519945</name>
</gene>
<dbReference type="Proteomes" id="UP000076842">
    <property type="component" value="Unassembled WGS sequence"/>
</dbReference>